<dbReference type="EMBL" id="JAWXYG010000004">
    <property type="protein sequence ID" value="KAK4275927.1"/>
    <property type="molecule type" value="Genomic_DNA"/>
</dbReference>
<evidence type="ECO:0000313" key="4">
    <source>
        <dbReference type="Proteomes" id="UP001293593"/>
    </source>
</evidence>
<evidence type="ECO:0000313" key="3">
    <source>
        <dbReference type="EMBL" id="KAK4275927.1"/>
    </source>
</evidence>
<accession>A0AAE1JWY5</accession>
<keyword evidence="4" id="KW-1185">Reference proteome</keyword>
<evidence type="ECO:0008006" key="5">
    <source>
        <dbReference type="Google" id="ProtNLM"/>
    </source>
</evidence>
<evidence type="ECO:0000256" key="1">
    <source>
        <dbReference type="ARBA" id="ARBA00009861"/>
    </source>
</evidence>
<dbReference type="PANTHER" id="PTHR31147">
    <property type="entry name" value="ACYL TRANSFERASE 4"/>
    <property type="match status" value="1"/>
</dbReference>
<gene>
    <name evidence="3" type="ORF">QN277_018937</name>
</gene>
<evidence type="ECO:0000256" key="2">
    <source>
        <dbReference type="ARBA" id="ARBA00022679"/>
    </source>
</evidence>
<name>A0AAE1JWY5_9FABA</name>
<keyword evidence="2" id="KW-0808">Transferase</keyword>
<dbReference type="InterPro" id="IPR023213">
    <property type="entry name" value="CAT-like_dom_sf"/>
</dbReference>
<dbReference type="AlphaFoldDB" id="A0AAE1JWY5"/>
<dbReference type="InterPro" id="IPR050898">
    <property type="entry name" value="Plant_acyltransferase"/>
</dbReference>
<dbReference type="Pfam" id="PF02458">
    <property type="entry name" value="Transferase"/>
    <property type="match status" value="1"/>
</dbReference>
<comment type="similarity">
    <text evidence="1">Belongs to the plant acyltransferase family.</text>
</comment>
<dbReference type="GO" id="GO:0016740">
    <property type="term" value="F:transferase activity"/>
    <property type="evidence" value="ECO:0007669"/>
    <property type="project" value="UniProtKB-KW"/>
</dbReference>
<proteinExistence type="inferred from homology"/>
<protein>
    <recommendedName>
        <fullName evidence="5">Benzyl alcohol O-benzoyltransferase</fullName>
    </recommendedName>
</protein>
<organism evidence="3 4">
    <name type="scientific">Acacia crassicarpa</name>
    <name type="common">northern wattle</name>
    <dbReference type="NCBI Taxonomy" id="499986"/>
    <lineage>
        <taxon>Eukaryota</taxon>
        <taxon>Viridiplantae</taxon>
        <taxon>Streptophyta</taxon>
        <taxon>Embryophyta</taxon>
        <taxon>Tracheophyta</taxon>
        <taxon>Spermatophyta</taxon>
        <taxon>Magnoliopsida</taxon>
        <taxon>eudicotyledons</taxon>
        <taxon>Gunneridae</taxon>
        <taxon>Pentapetalae</taxon>
        <taxon>rosids</taxon>
        <taxon>fabids</taxon>
        <taxon>Fabales</taxon>
        <taxon>Fabaceae</taxon>
        <taxon>Caesalpinioideae</taxon>
        <taxon>mimosoid clade</taxon>
        <taxon>Acacieae</taxon>
        <taxon>Acacia</taxon>
    </lineage>
</organism>
<reference evidence="3" key="1">
    <citation type="submission" date="2023-10" db="EMBL/GenBank/DDBJ databases">
        <title>Chromosome-level genome of the transformable northern wattle, Acacia crassicarpa.</title>
        <authorList>
            <person name="Massaro I."/>
            <person name="Sinha N.R."/>
            <person name="Poethig S."/>
            <person name="Leichty A.R."/>
        </authorList>
    </citation>
    <scope>NUCLEOTIDE SEQUENCE</scope>
    <source>
        <strain evidence="3">Acra3RX</strain>
        <tissue evidence="3">Leaf</tissue>
    </source>
</reference>
<dbReference type="Proteomes" id="UP001293593">
    <property type="component" value="Unassembled WGS sequence"/>
</dbReference>
<comment type="caution">
    <text evidence="3">The sequence shown here is derived from an EMBL/GenBank/DDBJ whole genome shotgun (WGS) entry which is preliminary data.</text>
</comment>
<dbReference type="Gene3D" id="3.30.559.10">
    <property type="entry name" value="Chloramphenicol acetyltransferase-like domain"/>
    <property type="match status" value="2"/>
</dbReference>
<sequence length="445" mass="49561">MALQTPSNLVFTVRRRQPELITPAKPTPHEVKLLSDIDDQAGLRAQTPFVHFYRPEPSMAGKDPVKVIREALAQTLVFYYPFAGRLKEGEGRKLMVDCNEEGVMFIEADADVTLQQFGVDLHPPFPCFEELLYSPPGSDGNLHSPILLIQVTRLKCGGFIFGLRMNHSMSDGPGIAQFINALAEIAKGATEPSIQPVWHRERLNARDSPNITCTHHEYDEVVGKPIPSTNIVHRSFFFGPTEISSLRTLLPQNLTQSTSFDLVTAYLWQCRTKALELDPQDDVRLMFLANARMGRDRFNPPLPKGFYGNAVVFPTAVSLAGELCESPLEYGLELVRKAKDVVNGEYFHSVADLLVTRGRPSFTTVRSFIVADFSRLGFKDVDFGWGKAVYAGPALSGLGTFQGFTFYVGYTNSKGEEGRIVPVCLPQESMEKFTKELDLLLNNAH</sequence>
<dbReference type="PANTHER" id="PTHR31147:SF66">
    <property type="entry name" value="OS05G0315700 PROTEIN"/>
    <property type="match status" value="1"/>
</dbReference>